<dbReference type="OrthoDB" id="425354at2759"/>
<evidence type="ECO:0000313" key="1">
    <source>
        <dbReference type="EMBL" id="CAG8421899.1"/>
    </source>
</evidence>
<protein>
    <recommendedName>
        <fullName evidence="3">Calycin</fullName>
    </recommendedName>
</protein>
<dbReference type="Proteomes" id="UP001152646">
    <property type="component" value="Unassembled WGS sequence"/>
</dbReference>
<comment type="caution">
    <text evidence="1">The sequence shown here is derived from an EMBL/GenBank/DDBJ whole genome shotgun (WGS) entry which is preliminary data.</text>
</comment>
<gene>
    <name evidence="1" type="ORF">PSALAMII_LOCUS10298</name>
</gene>
<dbReference type="PANTHER" id="PTHR38115:SF1">
    <property type="entry name" value="LIPOCALIN-LIKE DOMAIN-CONTAINING PROTEIN"/>
    <property type="match status" value="1"/>
</dbReference>
<evidence type="ECO:0008006" key="3">
    <source>
        <dbReference type="Google" id="ProtNLM"/>
    </source>
</evidence>
<proteinExistence type="predicted"/>
<reference evidence="1" key="1">
    <citation type="submission" date="2021-07" db="EMBL/GenBank/DDBJ databases">
        <authorList>
            <person name="Branca A.L. A."/>
        </authorList>
    </citation>
    <scope>NUCLEOTIDE SEQUENCE</scope>
</reference>
<sequence>MSALNQSNIPDLTGTWVFNRKLSDDPDEVFALQGVSGIIRKVLKYARLSLEICQTTGPVESPSTDETRNGDAFVSGEPTVTSLQVKQIVNPGGFDSQGCYIVDGRMQDLTVPVFGTVRTQLKFVDIHEVGDDSIRQAFEIANYSEKVIQELAHDIPKPSARDQSKTWEAEVIWAFENIDGKRCLTRNVSIVGGEKKITVKMIYDNRV</sequence>
<dbReference type="InterPro" id="IPR053037">
    <property type="entry name" value="Pericyclase_pydY-like"/>
</dbReference>
<name>A0A9W4JU87_9EURO</name>
<dbReference type="AlphaFoldDB" id="A0A9W4JU87"/>
<dbReference type="PANTHER" id="PTHR38115">
    <property type="entry name" value="LIPOCALIN-LIKE DOMAIN-CONTAINING PROTEIN"/>
    <property type="match status" value="1"/>
</dbReference>
<dbReference type="EMBL" id="CAJVPA010000240">
    <property type="protein sequence ID" value="CAG8421899.1"/>
    <property type="molecule type" value="Genomic_DNA"/>
</dbReference>
<organism evidence="1 2">
    <name type="scientific">Penicillium salamii</name>
    <dbReference type="NCBI Taxonomy" id="1612424"/>
    <lineage>
        <taxon>Eukaryota</taxon>
        <taxon>Fungi</taxon>
        <taxon>Dikarya</taxon>
        <taxon>Ascomycota</taxon>
        <taxon>Pezizomycotina</taxon>
        <taxon>Eurotiomycetes</taxon>
        <taxon>Eurotiomycetidae</taxon>
        <taxon>Eurotiales</taxon>
        <taxon>Aspergillaceae</taxon>
        <taxon>Penicillium</taxon>
    </lineage>
</organism>
<accession>A0A9W4JU87</accession>
<evidence type="ECO:0000313" key="2">
    <source>
        <dbReference type="Proteomes" id="UP001152646"/>
    </source>
</evidence>